<protein>
    <submittedName>
        <fullName evidence="2">Uncharacterized protein</fullName>
    </submittedName>
</protein>
<dbReference type="Proteomes" id="UP001240643">
    <property type="component" value="Unassembled WGS sequence"/>
</dbReference>
<gene>
    <name evidence="2" type="ORF">J2Z62_000726</name>
</gene>
<proteinExistence type="predicted"/>
<evidence type="ECO:0000256" key="1">
    <source>
        <dbReference type="SAM" id="SignalP"/>
    </source>
</evidence>
<organism evidence="2 3">
    <name type="scientific">Mycoplasmoides fastidiosum</name>
    <dbReference type="NCBI Taxonomy" id="92758"/>
    <lineage>
        <taxon>Bacteria</taxon>
        <taxon>Bacillati</taxon>
        <taxon>Mycoplasmatota</taxon>
        <taxon>Mycoplasmoidales</taxon>
        <taxon>Mycoplasmoidaceae</taxon>
        <taxon>Mycoplasmoides</taxon>
    </lineage>
</organism>
<reference evidence="2" key="1">
    <citation type="submission" date="2023-07" db="EMBL/GenBank/DDBJ databases">
        <title>Genomic Encyclopedia of Type Strains, Phase IV (KMG-IV): sequencing the most valuable type-strain genomes for metagenomic binning, comparative biology and taxonomic classification.</title>
        <authorList>
            <person name="Goeker M."/>
        </authorList>
    </citation>
    <scope>NUCLEOTIDE SEQUENCE [LARGE SCALE GENOMIC DNA]</scope>
    <source>
        <strain evidence="2">DSM 21204</strain>
    </source>
</reference>
<sequence>MKKYSFFKKFSIFIFGTALVTSSFSLIKNVSSNFDNSEQNSIDLNFTNLNSKRKKYGFWICSFNNL</sequence>
<feature type="chain" id="PRO_5045331765" evidence="1">
    <location>
        <begin position="21"/>
        <end position="66"/>
    </location>
</feature>
<evidence type="ECO:0000313" key="3">
    <source>
        <dbReference type="Proteomes" id="UP001240643"/>
    </source>
</evidence>
<dbReference type="EMBL" id="JAUSWO010000001">
    <property type="protein sequence ID" value="MDQ0514288.1"/>
    <property type="molecule type" value="Genomic_DNA"/>
</dbReference>
<feature type="signal peptide" evidence="1">
    <location>
        <begin position="1"/>
        <end position="20"/>
    </location>
</feature>
<keyword evidence="1" id="KW-0732">Signal</keyword>
<evidence type="ECO:0000313" key="2">
    <source>
        <dbReference type="EMBL" id="MDQ0514288.1"/>
    </source>
</evidence>
<keyword evidence="3" id="KW-1185">Reference proteome</keyword>
<name>A0ABU0M0B1_9BACT</name>
<accession>A0ABU0M0B1</accession>
<comment type="caution">
    <text evidence="2">The sequence shown here is derived from an EMBL/GenBank/DDBJ whole genome shotgun (WGS) entry which is preliminary data.</text>
</comment>